<keyword evidence="5 7" id="KW-0378">Hydrolase</keyword>
<dbReference type="PROSITE" id="PS00648">
    <property type="entry name" value="RIBONUCLEASE_P"/>
    <property type="match status" value="1"/>
</dbReference>
<dbReference type="PANTHER" id="PTHR33992:SF1">
    <property type="entry name" value="RIBONUCLEASE P PROTEIN COMPONENT"/>
    <property type="match status" value="1"/>
</dbReference>
<dbReference type="GeneID" id="61928487"/>
<gene>
    <name evidence="7 10" type="primary">rnpA</name>
    <name evidence="9" type="ORF">CIAN88_04285</name>
    <name evidence="13" type="ORF">DXA38_20045</name>
    <name evidence="12" type="ORF">G4D54_23080</name>
    <name evidence="11" type="ORF">GT664_01965</name>
    <name evidence="10" type="ORF">MKC95_11520</name>
</gene>
<reference evidence="13 15" key="2">
    <citation type="submission" date="2018-08" db="EMBL/GenBank/DDBJ databases">
        <title>A genome reference for cultivated species of the human gut microbiota.</title>
        <authorList>
            <person name="Zou Y."/>
            <person name="Xue W."/>
            <person name="Luo G."/>
        </authorList>
    </citation>
    <scope>NUCLEOTIDE SEQUENCE [LARGE SCALE GENOMIC DNA]</scope>
    <source>
        <strain evidence="13 15">OF01-2LB</strain>
    </source>
</reference>
<dbReference type="InterPro" id="IPR000100">
    <property type="entry name" value="RNase_P"/>
</dbReference>
<dbReference type="GO" id="GO:0001682">
    <property type="term" value="P:tRNA 5'-leader removal"/>
    <property type="evidence" value="ECO:0007669"/>
    <property type="project" value="UniProtKB-UniRule"/>
</dbReference>
<evidence type="ECO:0000256" key="4">
    <source>
        <dbReference type="ARBA" id="ARBA00022759"/>
    </source>
</evidence>
<evidence type="ECO:0000313" key="9">
    <source>
        <dbReference type="EMBL" id="KGJ54364.1"/>
    </source>
</evidence>
<evidence type="ECO:0000313" key="14">
    <source>
        <dbReference type="Proteomes" id="UP000030008"/>
    </source>
</evidence>
<evidence type="ECO:0000256" key="5">
    <source>
        <dbReference type="ARBA" id="ARBA00022801"/>
    </source>
</evidence>
<evidence type="ECO:0000313" key="12">
    <source>
        <dbReference type="EMBL" id="QJA05123.1"/>
    </source>
</evidence>
<comment type="catalytic activity">
    <reaction evidence="7">
        <text>Endonucleolytic cleavage of RNA, removing 5'-extranucleotides from tRNA precursor.</text>
        <dbReference type="EC" id="3.1.26.5"/>
    </reaction>
</comment>
<evidence type="ECO:0000313" key="10">
    <source>
        <dbReference type="EMBL" id="MCR0233395.1"/>
    </source>
</evidence>
<proteinExistence type="inferred from homology"/>
<dbReference type="Proteomes" id="UP000260025">
    <property type="component" value="Unassembled WGS sequence"/>
</dbReference>
<dbReference type="Proteomes" id="UP001203972">
    <property type="component" value="Unassembled WGS sequence"/>
</dbReference>
<organism evidence="9 14">
    <name type="scientific">Clostridium innocuum</name>
    <dbReference type="NCBI Taxonomy" id="1522"/>
    <lineage>
        <taxon>Bacteria</taxon>
        <taxon>Bacillati</taxon>
        <taxon>Bacillota</taxon>
        <taxon>Clostridia</taxon>
        <taxon>Eubacteriales</taxon>
        <taxon>Clostridiaceae</taxon>
        <taxon>Clostridium</taxon>
    </lineage>
</organism>
<dbReference type="EMBL" id="JAKTMA010000018">
    <property type="protein sequence ID" value="MCR0233395.1"/>
    <property type="molecule type" value="Genomic_DNA"/>
</dbReference>
<dbReference type="AlphaFoldDB" id="A0A099I8S2"/>
<reference evidence="10" key="5">
    <citation type="journal article" date="2022" name="Clin. Infect. Dis.">
        <title>Association between Clostridium innocuum and antibiotic-associated diarrhea in adults and children: A cross-sectional study and comparative genomics analysis.</title>
        <authorList>
            <person name="Cherny K.E."/>
            <person name="Muscat E.B."/>
            <person name="Balaji A."/>
            <person name="Mukherjee J."/>
            <person name="Ozer E.A."/>
            <person name="Angarone M.P."/>
            <person name="Hauser A.R."/>
            <person name="Sichel J.S."/>
            <person name="Amponsah E."/>
            <person name="Kociolek L.K."/>
        </authorList>
    </citation>
    <scope>NUCLEOTIDE SEQUENCE</scope>
    <source>
        <strain evidence="10">NU1-AC-029v</strain>
    </source>
</reference>
<dbReference type="EMBL" id="QVEV01000047">
    <property type="protein sequence ID" value="RGC10311.1"/>
    <property type="molecule type" value="Genomic_DNA"/>
</dbReference>
<dbReference type="InterPro" id="IPR014721">
    <property type="entry name" value="Ribsml_uS5_D2-typ_fold_subgr"/>
</dbReference>
<dbReference type="PANTHER" id="PTHR33992">
    <property type="entry name" value="RIBONUCLEASE P PROTEIN COMPONENT"/>
    <property type="match status" value="1"/>
</dbReference>
<name>A0A099I8S2_CLOIN</name>
<dbReference type="InterPro" id="IPR020539">
    <property type="entry name" value="RNase_P_CS"/>
</dbReference>
<protein>
    <recommendedName>
        <fullName evidence="7 8">Ribonuclease P protein component</fullName>
        <shortName evidence="7">RNase P protein</shortName>
        <shortName evidence="7">RNaseP protein</shortName>
        <ecNumber evidence="7 8">3.1.26.5</ecNumber>
    </recommendedName>
    <alternativeName>
        <fullName evidence="7">Protein C5</fullName>
    </alternativeName>
</protein>
<evidence type="ECO:0000256" key="2">
    <source>
        <dbReference type="ARBA" id="ARBA00022694"/>
    </source>
</evidence>
<keyword evidence="3 7" id="KW-0540">Nuclease</keyword>
<dbReference type="EMBL" id="JQIF01000017">
    <property type="protein sequence ID" value="KGJ54364.1"/>
    <property type="molecule type" value="Genomic_DNA"/>
</dbReference>
<dbReference type="SUPFAM" id="SSF54211">
    <property type="entry name" value="Ribosomal protein S5 domain 2-like"/>
    <property type="match status" value="1"/>
</dbReference>
<evidence type="ECO:0000256" key="1">
    <source>
        <dbReference type="ARBA" id="ARBA00002663"/>
    </source>
</evidence>
<accession>A0A099I8S2</accession>
<dbReference type="Proteomes" id="UP000030008">
    <property type="component" value="Unassembled WGS sequence"/>
</dbReference>
<reference evidence="12 16" key="4">
    <citation type="submission" date="2020-02" db="EMBL/GenBank/DDBJ databases">
        <authorList>
            <person name="Kociolek L.K."/>
            <person name="Ozer E.A."/>
        </authorList>
    </citation>
    <scope>NUCLEOTIDE SEQUENCE [LARGE SCALE GENOMIC DNA]</scope>
    <source>
        <strain evidence="12 16">ATCC 14501</strain>
    </source>
</reference>
<dbReference type="OrthoDB" id="9810867at2"/>
<comment type="function">
    <text evidence="1 7">RNaseP catalyzes the removal of the 5'-leader sequence from pre-tRNA to produce the mature 5'-terminus. It can also cleave other RNA substrates such as 4.5S RNA. The protein component plays an auxiliary but essential role in vivo by binding to the 5'-leader sequence and broadening the substrate specificity of the ribozyme.</text>
</comment>
<dbReference type="GO" id="GO:0004526">
    <property type="term" value="F:ribonuclease P activity"/>
    <property type="evidence" value="ECO:0007669"/>
    <property type="project" value="UniProtKB-UniRule"/>
</dbReference>
<evidence type="ECO:0000256" key="7">
    <source>
        <dbReference type="HAMAP-Rule" id="MF_00227"/>
    </source>
</evidence>
<dbReference type="GO" id="GO:0030677">
    <property type="term" value="C:ribonuclease P complex"/>
    <property type="evidence" value="ECO:0007669"/>
    <property type="project" value="TreeGrafter"/>
</dbReference>
<dbReference type="Gene3D" id="3.30.230.10">
    <property type="match status" value="1"/>
</dbReference>
<dbReference type="HAMAP" id="MF_00227">
    <property type="entry name" value="RNase_P"/>
    <property type="match status" value="1"/>
</dbReference>
<evidence type="ECO:0000256" key="6">
    <source>
        <dbReference type="ARBA" id="ARBA00022884"/>
    </source>
</evidence>
<dbReference type="EMBL" id="CP048838">
    <property type="protein sequence ID" value="QJA05123.1"/>
    <property type="molecule type" value="Genomic_DNA"/>
</dbReference>
<evidence type="ECO:0000313" key="15">
    <source>
        <dbReference type="Proteomes" id="UP000260025"/>
    </source>
</evidence>
<dbReference type="GO" id="GO:0042781">
    <property type="term" value="F:3'-tRNA processing endoribonuclease activity"/>
    <property type="evidence" value="ECO:0007669"/>
    <property type="project" value="TreeGrafter"/>
</dbReference>
<evidence type="ECO:0000313" key="16">
    <source>
        <dbReference type="Proteomes" id="UP000503330"/>
    </source>
</evidence>
<keyword evidence="2 7" id="KW-0819">tRNA processing</keyword>
<evidence type="ECO:0000313" key="13">
    <source>
        <dbReference type="EMBL" id="RGC10311.1"/>
    </source>
</evidence>
<evidence type="ECO:0000256" key="3">
    <source>
        <dbReference type="ARBA" id="ARBA00022722"/>
    </source>
</evidence>
<sequence length="108" mass="13066">MKKEYRVKKSQEFAEIMNYKKFYTCPSFAIYVKPRKEDHARVGISVGKKMGKAVVRNKIKRQVRMMVQDIYSFEEKFDTIILVRVKYHEENYINNKKLLERLVKKVKI</sequence>
<keyword evidence="4 7" id="KW-0255">Endonuclease</keyword>
<dbReference type="InterPro" id="IPR020568">
    <property type="entry name" value="Ribosomal_Su5_D2-typ_SF"/>
</dbReference>
<dbReference type="Pfam" id="PF00825">
    <property type="entry name" value="Ribonuclease_P"/>
    <property type="match status" value="1"/>
</dbReference>
<dbReference type="EC" id="3.1.26.5" evidence="7 8"/>
<dbReference type="NCBIfam" id="TIGR00188">
    <property type="entry name" value="rnpA"/>
    <property type="match status" value="1"/>
</dbReference>
<evidence type="ECO:0000313" key="11">
    <source>
        <dbReference type="EMBL" id="MZH54544.1"/>
    </source>
</evidence>
<evidence type="ECO:0000256" key="8">
    <source>
        <dbReference type="NCBIfam" id="TIGR00188"/>
    </source>
</evidence>
<dbReference type="RefSeq" id="WP_002606676.1">
    <property type="nucleotide sequence ID" value="NZ_AP025565.1"/>
</dbReference>
<comment type="similarity">
    <text evidence="7">Belongs to the RnpA family.</text>
</comment>
<dbReference type="GO" id="GO:0000049">
    <property type="term" value="F:tRNA binding"/>
    <property type="evidence" value="ECO:0007669"/>
    <property type="project" value="UniProtKB-UniRule"/>
</dbReference>
<comment type="subunit">
    <text evidence="7">Consists of a catalytic RNA component (M1 or rnpB) and a protein subunit.</text>
</comment>
<dbReference type="Proteomes" id="UP000604383">
    <property type="component" value="Unassembled WGS sequence"/>
</dbReference>
<dbReference type="EMBL" id="WWTN01000002">
    <property type="protein sequence ID" value="MZH54544.1"/>
    <property type="molecule type" value="Genomic_DNA"/>
</dbReference>
<reference evidence="11" key="3">
    <citation type="journal article" date="2019" name="Nat. Med.">
        <title>A library of human gut bacterial isolates paired with longitudinal multiomics data enables mechanistic microbiome research.</title>
        <authorList>
            <person name="Poyet M."/>
            <person name="Groussin M."/>
            <person name="Gibbons S.M."/>
            <person name="Avila-Pacheco J."/>
            <person name="Jiang X."/>
            <person name="Kearney S.M."/>
            <person name="Perrotta A.R."/>
            <person name="Berdy B."/>
            <person name="Zhao S."/>
            <person name="Lieberman T.D."/>
            <person name="Swanson P.K."/>
            <person name="Smith M."/>
            <person name="Roesemann S."/>
            <person name="Alexander J.E."/>
            <person name="Rich S.A."/>
            <person name="Livny J."/>
            <person name="Vlamakis H."/>
            <person name="Clish C."/>
            <person name="Bullock K."/>
            <person name="Deik A."/>
            <person name="Scott J."/>
            <person name="Pierce K.A."/>
            <person name="Xavier R.J."/>
            <person name="Alm E.J."/>
        </authorList>
    </citation>
    <scope>NUCLEOTIDE SEQUENCE</scope>
    <source>
        <strain evidence="11">BIOML-A12</strain>
    </source>
</reference>
<reference evidence="9 14" key="1">
    <citation type="submission" date="2014-08" db="EMBL/GenBank/DDBJ databases">
        <title>Clostridium innocuum, an unnegligible vancomycin-resistant pathogen causing extra-intestinal infections.</title>
        <authorList>
            <person name="Feng Y."/>
            <person name="Chiu C.-H."/>
        </authorList>
    </citation>
    <scope>NUCLEOTIDE SEQUENCE [LARGE SCALE GENOMIC DNA]</scope>
    <source>
        <strain evidence="9 14">AN88</strain>
    </source>
</reference>
<keyword evidence="6 7" id="KW-0694">RNA-binding</keyword>
<dbReference type="Proteomes" id="UP000503330">
    <property type="component" value="Chromosome"/>
</dbReference>